<keyword evidence="4" id="KW-1185">Reference proteome</keyword>
<sequence length="67" mass="7559">MKKLFLIAMVGLSLALIIVEINFVINDFLIDNLDNSIGNIFGMIVGFCGLFASYKDATWKARNWEDD</sequence>
<feature type="transmembrane region" description="Helical" evidence="1">
    <location>
        <begin position="5"/>
        <end position="25"/>
    </location>
</feature>
<protein>
    <submittedName>
        <fullName evidence="2">Uncharacterized protein</fullName>
    </submittedName>
</protein>
<dbReference type="EMBL" id="NPJF01000064">
    <property type="protein sequence ID" value="OYP53375.1"/>
    <property type="molecule type" value="Genomic_DNA"/>
</dbReference>
<dbReference type="EMBL" id="BPTR01000001">
    <property type="protein sequence ID" value="GJG27064.1"/>
    <property type="molecule type" value="Genomic_DNA"/>
</dbReference>
<dbReference type="RefSeq" id="WP_006283246.1">
    <property type="nucleotide sequence ID" value="NZ_BPTR01000001.1"/>
</dbReference>
<keyword evidence="1" id="KW-0812">Transmembrane</keyword>
<feature type="transmembrane region" description="Helical" evidence="1">
    <location>
        <begin position="37"/>
        <end position="54"/>
    </location>
</feature>
<evidence type="ECO:0000313" key="4">
    <source>
        <dbReference type="Proteomes" id="UP000216189"/>
    </source>
</evidence>
<keyword evidence="1" id="KW-0472">Membrane</keyword>
<evidence type="ECO:0000313" key="2">
    <source>
        <dbReference type="EMBL" id="GJG27064.1"/>
    </source>
</evidence>
<evidence type="ECO:0000256" key="1">
    <source>
        <dbReference type="SAM" id="Phobius"/>
    </source>
</evidence>
<keyword evidence="1" id="KW-1133">Transmembrane helix</keyword>
<dbReference type="Proteomes" id="UP000216189">
    <property type="component" value="Unassembled WGS sequence"/>
</dbReference>
<reference evidence="3 4" key="1">
    <citation type="submission" date="2017-08" db="EMBL/GenBank/DDBJ databases">
        <title>Comparative genomics of non-oral Prevotella species.</title>
        <authorList>
            <person name="Accetto T."/>
            <person name="Nograsek B."/>
            <person name="Avgustin G."/>
        </authorList>
    </citation>
    <scope>NUCLEOTIDE SEQUENCE [LARGE SCALE GENOMIC DNA]</scope>
    <source>
        <strain evidence="3 4">TC1-1</strain>
    </source>
</reference>
<comment type="caution">
    <text evidence="2">The sequence shown here is derived from an EMBL/GenBank/DDBJ whole genome shotgun (WGS) entry which is preliminary data.</text>
</comment>
<evidence type="ECO:0000313" key="5">
    <source>
        <dbReference type="Proteomes" id="UP000887043"/>
    </source>
</evidence>
<reference evidence="2" key="2">
    <citation type="submission" date="2021-08" db="EMBL/GenBank/DDBJ databases">
        <title>Prevotella lacticifex sp. nov., isolated from rumen of cow.</title>
        <authorList>
            <person name="Shinkai T."/>
            <person name="Ikeyama N."/>
            <person name="Kumagai M."/>
            <person name="Ohmori H."/>
            <person name="Sakamoto M."/>
            <person name="Ohkuma M."/>
            <person name="Mitsumori M."/>
        </authorList>
    </citation>
    <scope>NUCLEOTIDE SEQUENCE</scope>
    <source>
        <strain evidence="2">DSM 11371</strain>
    </source>
</reference>
<accession>A0AA37HWP2</accession>
<proteinExistence type="predicted"/>
<dbReference type="AlphaFoldDB" id="A0AA37HWP2"/>
<dbReference type="Proteomes" id="UP000887043">
    <property type="component" value="Unassembled WGS sequence"/>
</dbReference>
<gene>
    <name evidence="3" type="ORF">CIK91_11920</name>
    <name evidence="2" type="ORF">PRRU23_07640</name>
</gene>
<evidence type="ECO:0000313" key="3">
    <source>
        <dbReference type="EMBL" id="OYP53375.1"/>
    </source>
</evidence>
<name>A0AA37HWP2_SEGBR</name>
<dbReference type="GeneID" id="72479885"/>
<organism evidence="2 5">
    <name type="scientific">Segatella bryantii</name>
    <name type="common">Prevotella bryantii</name>
    <dbReference type="NCBI Taxonomy" id="77095"/>
    <lineage>
        <taxon>Bacteria</taxon>
        <taxon>Pseudomonadati</taxon>
        <taxon>Bacteroidota</taxon>
        <taxon>Bacteroidia</taxon>
        <taxon>Bacteroidales</taxon>
        <taxon>Prevotellaceae</taxon>
        <taxon>Segatella</taxon>
    </lineage>
</organism>